<feature type="domain" description="CinA C-terminal" evidence="1">
    <location>
        <begin position="7"/>
        <end position="154"/>
    </location>
</feature>
<dbReference type="SUPFAM" id="SSF142433">
    <property type="entry name" value="CinA-like"/>
    <property type="match status" value="1"/>
</dbReference>
<dbReference type="Pfam" id="PF02464">
    <property type="entry name" value="CinA"/>
    <property type="match status" value="1"/>
</dbReference>
<gene>
    <name evidence="2" type="ORF">Lwal_1802</name>
</gene>
<dbReference type="Gene3D" id="3.90.950.20">
    <property type="entry name" value="CinA-like"/>
    <property type="match status" value="1"/>
</dbReference>
<dbReference type="RefSeq" id="WP_058480459.1">
    <property type="nucleotide sequence ID" value="NZ_CAAAIQ010000004.1"/>
</dbReference>
<name>A0A0W1AAJ8_9GAMM</name>
<reference evidence="2 3" key="1">
    <citation type="submission" date="2015-11" db="EMBL/GenBank/DDBJ databases">
        <title>Genomic analysis of 38 Legionella species identifies large and diverse effector repertoires.</title>
        <authorList>
            <person name="Burstein D."/>
            <person name="Amaro F."/>
            <person name="Zusman T."/>
            <person name="Lifshitz Z."/>
            <person name="Cohen O."/>
            <person name="Gilbert J.A."/>
            <person name="Pupko T."/>
            <person name="Shuman H.A."/>
            <person name="Segal G."/>
        </authorList>
    </citation>
    <scope>NUCLEOTIDE SEQUENCE [LARGE SCALE GENOMIC DNA]</scope>
    <source>
        <strain evidence="2 3">ATCC 51914</strain>
    </source>
</reference>
<dbReference type="NCBIfam" id="TIGR00199">
    <property type="entry name" value="PncC_domain"/>
    <property type="match status" value="1"/>
</dbReference>
<dbReference type="AlphaFoldDB" id="A0A0W1AAJ8"/>
<comment type="caution">
    <text evidence="2">The sequence shown here is derived from an EMBL/GenBank/DDBJ whole genome shotgun (WGS) entry which is preliminary data.</text>
</comment>
<accession>A0A0W1AAJ8</accession>
<dbReference type="InterPro" id="IPR036653">
    <property type="entry name" value="CinA-like_C"/>
</dbReference>
<evidence type="ECO:0000259" key="1">
    <source>
        <dbReference type="Pfam" id="PF02464"/>
    </source>
</evidence>
<evidence type="ECO:0000313" key="3">
    <source>
        <dbReference type="Proteomes" id="UP000054729"/>
    </source>
</evidence>
<dbReference type="PATRIC" id="fig|66969.6.peg.1961"/>
<protein>
    <submittedName>
        <fullName evidence="2">CinA-like competence damage protein</fullName>
    </submittedName>
</protein>
<keyword evidence="3" id="KW-1185">Reference proteome</keyword>
<organism evidence="2 3">
    <name type="scientific">Legionella waltersii</name>
    <dbReference type="NCBI Taxonomy" id="66969"/>
    <lineage>
        <taxon>Bacteria</taxon>
        <taxon>Pseudomonadati</taxon>
        <taxon>Pseudomonadota</taxon>
        <taxon>Gammaproteobacteria</taxon>
        <taxon>Legionellales</taxon>
        <taxon>Legionellaceae</taxon>
        <taxon>Legionella</taxon>
    </lineage>
</organism>
<dbReference type="STRING" id="66969.Lwal_1802"/>
<dbReference type="OrthoDB" id="9801454at2"/>
<dbReference type="EMBL" id="LNZB01000041">
    <property type="protein sequence ID" value="KTD78367.1"/>
    <property type="molecule type" value="Genomic_DNA"/>
</dbReference>
<dbReference type="InterPro" id="IPR008136">
    <property type="entry name" value="CinA_C"/>
</dbReference>
<evidence type="ECO:0000313" key="2">
    <source>
        <dbReference type="EMBL" id="KTD78367.1"/>
    </source>
</evidence>
<proteinExistence type="predicted"/>
<dbReference type="Proteomes" id="UP000054729">
    <property type="component" value="Unassembled WGS sequence"/>
</dbReference>
<sequence length="162" mass="17523">MNQYIELIKDISTALSEHHWKLVTAESCTGGLISTCLTDMPGSSNWFERGFVTYSNASKEEMLSVPHDLMKRYGAVSEEVALAMALGAIEHSHGDVAVSVTGIAGPDGGTLDKPVGTVCFSWALRDLSSQTARQQFSGNRQEIRAQACHYALNGALFLLKNS</sequence>